<dbReference type="PROSITE" id="PS00409">
    <property type="entry name" value="PROKAR_NTER_METHYL"/>
    <property type="match status" value="1"/>
</dbReference>
<dbReference type="SUPFAM" id="SSF54523">
    <property type="entry name" value="Pili subunits"/>
    <property type="match status" value="1"/>
</dbReference>
<dbReference type="AlphaFoldDB" id="L0DDF8"/>
<dbReference type="NCBIfam" id="TIGR02532">
    <property type="entry name" value="IV_pilin_GFxxxE"/>
    <property type="match status" value="1"/>
</dbReference>
<dbReference type="InterPro" id="IPR012902">
    <property type="entry name" value="N_methyl_site"/>
</dbReference>
<evidence type="ECO:0000313" key="2">
    <source>
        <dbReference type="EMBL" id="AGA27394.1"/>
    </source>
</evidence>
<dbReference type="Pfam" id="PF07596">
    <property type="entry name" value="SBP_bac_10"/>
    <property type="match status" value="1"/>
</dbReference>
<evidence type="ECO:0000259" key="1">
    <source>
        <dbReference type="Pfam" id="PF07596"/>
    </source>
</evidence>
<organism evidence="2 3">
    <name type="scientific">Singulisphaera acidiphila (strain ATCC BAA-1392 / DSM 18658 / VKM B-2454 / MOB10)</name>
    <dbReference type="NCBI Taxonomy" id="886293"/>
    <lineage>
        <taxon>Bacteria</taxon>
        <taxon>Pseudomonadati</taxon>
        <taxon>Planctomycetota</taxon>
        <taxon>Planctomycetia</taxon>
        <taxon>Isosphaerales</taxon>
        <taxon>Isosphaeraceae</taxon>
        <taxon>Singulisphaera</taxon>
    </lineage>
</organism>
<proteinExistence type="predicted"/>
<dbReference type="Pfam" id="PF07963">
    <property type="entry name" value="N_methyl"/>
    <property type="match status" value="1"/>
</dbReference>
<dbReference type="Proteomes" id="UP000010798">
    <property type="component" value="Chromosome"/>
</dbReference>
<sequence length="363" mass="38670">MRSRRGFTLIELLVVIAIIAVLIALLLPAVQAAREAARRSQCVNNLKQLGLAAHNYLSANQVFPLGDMYPAGSNGTGARGERGNGVNEWSYGWSLMMAPNLEQNALYNAFNTVFAWDDPSGQNTVNSTVFYTQIASLLCPSESAKQRPQTPQATLNYVGNWGGPGSIKTFTGMIIDNPWGDLGNAAGTFAIGTESVTDGVSNTAMFSERLVGLAGNPVVHPDSSSDAKRGIFPAGVAVTINVGSPATSQALLAACKSLPITTNSTYSSLFGFNWTLAWPWRYATNRYNHVGTPNTLSCTASNSFDPNWGSAQDSLPPTSNHSGGVNVCMGDGSVKFIKDTVNVQTWWALGSRDRGEVISADSY</sequence>
<reference evidence="2 3" key="1">
    <citation type="submission" date="2012-02" db="EMBL/GenBank/DDBJ databases">
        <title>Complete sequence of chromosome of Singulisphaera acidiphila DSM 18658.</title>
        <authorList>
            <consortium name="US DOE Joint Genome Institute (JGI-PGF)"/>
            <person name="Lucas S."/>
            <person name="Copeland A."/>
            <person name="Lapidus A."/>
            <person name="Glavina del Rio T."/>
            <person name="Dalin E."/>
            <person name="Tice H."/>
            <person name="Bruce D."/>
            <person name="Goodwin L."/>
            <person name="Pitluck S."/>
            <person name="Peters L."/>
            <person name="Ovchinnikova G."/>
            <person name="Chertkov O."/>
            <person name="Kyrpides N."/>
            <person name="Mavromatis K."/>
            <person name="Ivanova N."/>
            <person name="Brettin T."/>
            <person name="Detter J.C."/>
            <person name="Han C."/>
            <person name="Larimer F."/>
            <person name="Land M."/>
            <person name="Hauser L."/>
            <person name="Markowitz V."/>
            <person name="Cheng J.-F."/>
            <person name="Hugenholtz P."/>
            <person name="Woyke T."/>
            <person name="Wu D."/>
            <person name="Tindall B."/>
            <person name="Pomrenke H."/>
            <person name="Brambilla E."/>
            <person name="Klenk H.-P."/>
            <person name="Eisen J.A."/>
        </authorList>
    </citation>
    <scope>NUCLEOTIDE SEQUENCE [LARGE SCALE GENOMIC DNA]</scope>
    <source>
        <strain evidence="3">ATCC BAA-1392 / DSM 18658 / VKM B-2454 / MOB10</strain>
    </source>
</reference>
<keyword evidence="3" id="KW-1185">Reference proteome</keyword>
<dbReference type="STRING" id="886293.Sinac_3114"/>
<dbReference type="RefSeq" id="WP_015246542.1">
    <property type="nucleotide sequence ID" value="NC_019892.1"/>
</dbReference>
<dbReference type="EMBL" id="CP003364">
    <property type="protein sequence ID" value="AGA27394.1"/>
    <property type="molecule type" value="Genomic_DNA"/>
</dbReference>
<feature type="domain" description="DUF1559" evidence="1">
    <location>
        <begin position="31"/>
        <end position="343"/>
    </location>
</feature>
<dbReference type="PANTHER" id="PTHR30093:SF2">
    <property type="entry name" value="TYPE II SECRETION SYSTEM PROTEIN H"/>
    <property type="match status" value="1"/>
</dbReference>
<protein>
    <submittedName>
        <fullName evidence="2">Prepilin-type N-terminal cleavage/methylation domain-containing protein</fullName>
    </submittedName>
</protein>
<dbReference type="KEGG" id="saci:Sinac_3114"/>
<accession>L0DDF8</accession>
<dbReference type="InterPro" id="IPR011453">
    <property type="entry name" value="DUF1559"/>
</dbReference>
<dbReference type="HOGENOM" id="CLU_041661_0_0_0"/>
<dbReference type="InterPro" id="IPR045584">
    <property type="entry name" value="Pilin-like"/>
</dbReference>
<dbReference type="InterPro" id="IPR027558">
    <property type="entry name" value="Pre_pil_HX9DG_C"/>
</dbReference>
<gene>
    <name evidence="2" type="ordered locus">Sinac_3114</name>
</gene>
<dbReference type="Gene3D" id="3.30.700.10">
    <property type="entry name" value="Glycoprotein, Type 4 Pilin"/>
    <property type="match status" value="1"/>
</dbReference>
<dbReference type="NCBIfam" id="TIGR04294">
    <property type="entry name" value="pre_pil_HX9DG"/>
    <property type="match status" value="1"/>
</dbReference>
<dbReference type="PANTHER" id="PTHR30093">
    <property type="entry name" value="GENERAL SECRETION PATHWAY PROTEIN G"/>
    <property type="match status" value="1"/>
</dbReference>
<evidence type="ECO:0000313" key="3">
    <source>
        <dbReference type="Proteomes" id="UP000010798"/>
    </source>
</evidence>
<dbReference type="eggNOG" id="COG2165">
    <property type="taxonomic scope" value="Bacteria"/>
</dbReference>
<dbReference type="OrthoDB" id="248342at2"/>
<name>L0DDF8_SINAD</name>